<dbReference type="KEGG" id="dpa:109543819"/>
<dbReference type="Proteomes" id="UP000019118">
    <property type="component" value="Unassembled WGS sequence"/>
</dbReference>
<name>A0AAR5Q7U6_DENPD</name>
<dbReference type="PANTHER" id="PTHR31489:SF2">
    <property type="entry name" value="PROTEIN LIN-52 HOMOLOG"/>
    <property type="match status" value="1"/>
</dbReference>
<dbReference type="AlphaFoldDB" id="A0AAR5Q7U6"/>
<keyword evidence="3" id="KW-1185">Reference proteome</keyword>
<evidence type="ECO:0000313" key="2">
    <source>
        <dbReference type="EnsemblMetazoa" id="XP_019769255.1"/>
    </source>
</evidence>
<proteinExistence type="inferred from homology"/>
<dbReference type="Pfam" id="PF10044">
    <property type="entry name" value="LIN52"/>
    <property type="match status" value="1"/>
</dbReference>
<protein>
    <recommendedName>
        <fullName evidence="4">Protein lin-52 homolog</fullName>
    </recommendedName>
</protein>
<organism evidence="2 3">
    <name type="scientific">Dendroctonus ponderosae</name>
    <name type="common">Mountain pine beetle</name>
    <dbReference type="NCBI Taxonomy" id="77166"/>
    <lineage>
        <taxon>Eukaryota</taxon>
        <taxon>Metazoa</taxon>
        <taxon>Ecdysozoa</taxon>
        <taxon>Arthropoda</taxon>
        <taxon>Hexapoda</taxon>
        <taxon>Insecta</taxon>
        <taxon>Pterygota</taxon>
        <taxon>Neoptera</taxon>
        <taxon>Endopterygota</taxon>
        <taxon>Coleoptera</taxon>
        <taxon>Polyphaga</taxon>
        <taxon>Cucujiformia</taxon>
        <taxon>Curculionidae</taxon>
        <taxon>Scolytinae</taxon>
        <taxon>Dendroctonus</taxon>
    </lineage>
</organism>
<evidence type="ECO:0000256" key="1">
    <source>
        <dbReference type="ARBA" id="ARBA00005456"/>
    </source>
</evidence>
<evidence type="ECO:0008006" key="4">
    <source>
        <dbReference type="Google" id="ProtNLM"/>
    </source>
</evidence>
<dbReference type="PANTHER" id="PTHR31489">
    <property type="entry name" value="LIN52 FAMILY MEMBER"/>
    <property type="match status" value="1"/>
</dbReference>
<reference evidence="2" key="2">
    <citation type="submission" date="2024-08" db="UniProtKB">
        <authorList>
            <consortium name="EnsemblMetazoa"/>
        </authorList>
    </citation>
    <scope>IDENTIFICATION</scope>
</reference>
<dbReference type="GO" id="GO:0006355">
    <property type="term" value="P:regulation of DNA-templated transcription"/>
    <property type="evidence" value="ECO:0007669"/>
    <property type="project" value="InterPro"/>
</dbReference>
<reference evidence="3" key="1">
    <citation type="journal article" date="2013" name="Genome Biol.">
        <title>Draft genome of the mountain pine beetle, Dendroctonus ponderosae Hopkins, a major forest pest.</title>
        <authorList>
            <person name="Keeling C.I."/>
            <person name="Yuen M.M."/>
            <person name="Liao N.Y."/>
            <person name="Docking T.R."/>
            <person name="Chan S.K."/>
            <person name="Taylor G.A."/>
            <person name="Palmquist D.L."/>
            <person name="Jackman S.D."/>
            <person name="Nguyen A."/>
            <person name="Li M."/>
            <person name="Henderson H."/>
            <person name="Janes J.K."/>
            <person name="Zhao Y."/>
            <person name="Pandoh P."/>
            <person name="Moore R."/>
            <person name="Sperling F.A."/>
            <person name="Huber D.P."/>
            <person name="Birol I."/>
            <person name="Jones S.J."/>
            <person name="Bohlmann J."/>
        </authorList>
    </citation>
    <scope>NUCLEOTIDE SEQUENCE</scope>
</reference>
<dbReference type="RefSeq" id="XP_019769255.1">
    <property type="nucleotide sequence ID" value="XM_019913696.2"/>
</dbReference>
<accession>A0AAR5Q7U6</accession>
<dbReference type="InterPro" id="IPR018737">
    <property type="entry name" value="DREAM_LIN52"/>
</dbReference>
<sequence>MYLTTLTLPLCWYKCKMASEKPGIIERDGNLGDFENDLISMENLDRTSPEMWPEKVPGVTDFINSYNSTHLPAKLPYSKEITLEDQKYMHQLASLSTSRFFSKVKELHDIAYQLGVEESKEVTRGKYLDIFSKGQDDDE</sequence>
<dbReference type="EnsemblMetazoa" id="XM_019913696.1">
    <property type="protein sequence ID" value="XP_019769255.1"/>
    <property type="gene ID" value="LOC109543819"/>
</dbReference>
<evidence type="ECO:0000313" key="3">
    <source>
        <dbReference type="Proteomes" id="UP000019118"/>
    </source>
</evidence>
<comment type="similarity">
    <text evidence="1">Belongs to the lin-52 family.</text>
</comment>
<dbReference type="GO" id="GO:0070176">
    <property type="term" value="C:DRM complex"/>
    <property type="evidence" value="ECO:0007669"/>
    <property type="project" value="InterPro"/>
</dbReference>
<dbReference type="GeneID" id="109543819"/>
<dbReference type="CTD" id="31499"/>